<gene>
    <name evidence="2" type="ORF">MKK02DRAFT_32702</name>
</gene>
<dbReference type="RefSeq" id="XP_052945010.1">
    <property type="nucleotide sequence ID" value="XM_053088558.1"/>
</dbReference>
<dbReference type="EMBL" id="JAKWFO010000005">
    <property type="protein sequence ID" value="KAI9635233.1"/>
    <property type="molecule type" value="Genomic_DNA"/>
</dbReference>
<dbReference type="GeneID" id="77727763"/>
<evidence type="ECO:0008006" key="4">
    <source>
        <dbReference type="Google" id="ProtNLM"/>
    </source>
</evidence>
<name>A0AA38LU28_9TREE</name>
<feature type="region of interest" description="Disordered" evidence="1">
    <location>
        <begin position="98"/>
        <end position="156"/>
    </location>
</feature>
<sequence length="156" mass="16805">MPRPKAPTFDFTPTSLPADHLLVHLGPPQGSNNFSSVDTTGTPRLVELSSKLRGRGAVLVARGDFAFVKLFPADPKGGEERLVGEIVQVLSGKEVRDFKRSGEWPEGFGDPEPVAEEVRPEDSADSESDEGDYYEEDGAADSDQQELDSATAKESA</sequence>
<evidence type="ECO:0000313" key="3">
    <source>
        <dbReference type="Proteomes" id="UP001164286"/>
    </source>
</evidence>
<dbReference type="InterPro" id="IPR012340">
    <property type="entry name" value="NA-bd_OB-fold"/>
</dbReference>
<feature type="compositionally biased region" description="Acidic residues" evidence="1">
    <location>
        <begin position="123"/>
        <end position="146"/>
    </location>
</feature>
<proteinExistence type="predicted"/>
<organism evidence="2 3">
    <name type="scientific">Dioszegia hungarica</name>
    <dbReference type="NCBI Taxonomy" id="4972"/>
    <lineage>
        <taxon>Eukaryota</taxon>
        <taxon>Fungi</taxon>
        <taxon>Dikarya</taxon>
        <taxon>Basidiomycota</taxon>
        <taxon>Agaricomycotina</taxon>
        <taxon>Tremellomycetes</taxon>
        <taxon>Tremellales</taxon>
        <taxon>Bulleribasidiaceae</taxon>
        <taxon>Dioszegia</taxon>
    </lineage>
</organism>
<dbReference type="Gene3D" id="2.40.50.140">
    <property type="entry name" value="Nucleic acid-binding proteins"/>
    <property type="match status" value="1"/>
</dbReference>
<dbReference type="AlphaFoldDB" id="A0AA38LU28"/>
<comment type="caution">
    <text evidence="2">The sequence shown here is derived from an EMBL/GenBank/DDBJ whole genome shotgun (WGS) entry which is preliminary data.</text>
</comment>
<evidence type="ECO:0000256" key="1">
    <source>
        <dbReference type="SAM" id="MobiDB-lite"/>
    </source>
</evidence>
<dbReference type="SUPFAM" id="SSF50249">
    <property type="entry name" value="Nucleic acid-binding proteins"/>
    <property type="match status" value="1"/>
</dbReference>
<protein>
    <recommendedName>
        <fullName evidence="4">S1-like domain-containing protein</fullName>
    </recommendedName>
</protein>
<reference evidence="2" key="1">
    <citation type="journal article" date="2022" name="G3 (Bethesda)">
        <title>High quality genome of the basidiomycete yeast Dioszegia hungarica PDD-24b-2 isolated from cloud water.</title>
        <authorList>
            <person name="Jarrige D."/>
            <person name="Haridas S."/>
            <person name="Bleykasten-Grosshans C."/>
            <person name="Joly M."/>
            <person name="Nadalig T."/>
            <person name="Sancelme M."/>
            <person name="Vuilleumier S."/>
            <person name="Grigoriev I.V."/>
            <person name="Amato P."/>
            <person name="Bringel F."/>
        </authorList>
    </citation>
    <scope>NUCLEOTIDE SEQUENCE</scope>
    <source>
        <strain evidence="2">PDD-24b-2</strain>
    </source>
</reference>
<accession>A0AA38LU28</accession>
<evidence type="ECO:0000313" key="2">
    <source>
        <dbReference type="EMBL" id="KAI9635233.1"/>
    </source>
</evidence>
<dbReference type="Proteomes" id="UP001164286">
    <property type="component" value="Unassembled WGS sequence"/>
</dbReference>
<keyword evidence="3" id="KW-1185">Reference proteome</keyword>